<dbReference type="AlphaFoldDB" id="A0A482WZD7"/>
<feature type="compositionally biased region" description="Acidic residues" evidence="1">
    <location>
        <begin position="151"/>
        <end position="162"/>
    </location>
</feature>
<evidence type="ECO:0000313" key="3">
    <source>
        <dbReference type="EMBL" id="RZF38843.1"/>
    </source>
</evidence>
<dbReference type="EMBL" id="QKKF02021562">
    <property type="protein sequence ID" value="RZF38843.1"/>
    <property type="molecule type" value="Genomic_DNA"/>
</dbReference>
<evidence type="ECO:0000256" key="1">
    <source>
        <dbReference type="SAM" id="MobiDB-lite"/>
    </source>
</evidence>
<dbReference type="OrthoDB" id="6627608at2759"/>
<protein>
    <submittedName>
        <fullName evidence="3">Uncharacterized protein</fullName>
    </submittedName>
</protein>
<feature type="chain" id="PRO_5019807507" evidence="2">
    <location>
        <begin position="20"/>
        <end position="248"/>
    </location>
</feature>
<comment type="caution">
    <text evidence="3">The sequence shown here is derived from an EMBL/GenBank/DDBJ whole genome shotgun (WGS) entry which is preliminary data.</text>
</comment>
<accession>A0A482WZD7</accession>
<feature type="compositionally biased region" description="Low complexity" evidence="1">
    <location>
        <begin position="201"/>
        <end position="214"/>
    </location>
</feature>
<feature type="region of interest" description="Disordered" evidence="1">
    <location>
        <begin position="93"/>
        <end position="174"/>
    </location>
</feature>
<feature type="compositionally biased region" description="Basic and acidic residues" evidence="1">
    <location>
        <begin position="113"/>
        <end position="127"/>
    </location>
</feature>
<keyword evidence="4" id="KW-1185">Reference proteome</keyword>
<dbReference type="Proteomes" id="UP000291343">
    <property type="component" value="Unassembled WGS sequence"/>
</dbReference>
<organism evidence="3 4">
    <name type="scientific">Laodelphax striatellus</name>
    <name type="common">Small brown planthopper</name>
    <name type="synonym">Delphax striatella</name>
    <dbReference type="NCBI Taxonomy" id="195883"/>
    <lineage>
        <taxon>Eukaryota</taxon>
        <taxon>Metazoa</taxon>
        <taxon>Ecdysozoa</taxon>
        <taxon>Arthropoda</taxon>
        <taxon>Hexapoda</taxon>
        <taxon>Insecta</taxon>
        <taxon>Pterygota</taxon>
        <taxon>Neoptera</taxon>
        <taxon>Paraneoptera</taxon>
        <taxon>Hemiptera</taxon>
        <taxon>Auchenorrhyncha</taxon>
        <taxon>Fulgoroidea</taxon>
        <taxon>Delphacidae</taxon>
        <taxon>Criomorphinae</taxon>
        <taxon>Laodelphax</taxon>
    </lineage>
</organism>
<keyword evidence="2" id="KW-0732">Signal</keyword>
<reference evidence="3 4" key="1">
    <citation type="journal article" date="2017" name="Gigascience">
        <title>Genome sequence of the small brown planthopper, Laodelphax striatellus.</title>
        <authorList>
            <person name="Zhu J."/>
            <person name="Jiang F."/>
            <person name="Wang X."/>
            <person name="Yang P."/>
            <person name="Bao Y."/>
            <person name="Zhao W."/>
            <person name="Wang W."/>
            <person name="Lu H."/>
            <person name="Wang Q."/>
            <person name="Cui N."/>
            <person name="Li J."/>
            <person name="Chen X."/>
            <person name="Luo L."/>
            <person name="Yu J."/>
            <person name="Kang L."/>
            <person name="Cui F."/>
        </authorList>
    </citation>
    <scope>NUCLEOTIDE SEQUENCE [LARGE SCALE GENOMIC DNA]</scope>
    <source>
        <strain evidence="3">Lst14</strain>
    </source>
</reference>
<name>A0A482WZD7_LAOST</name>
<feature type="region of interest" description="Disordered" evidence="1">
    <location>
        <begin position="188"/>
        <end position="248"/>
    </location>
</feature>
<evidence type="ECO:0000313" key="4">
    <source>
        <dbReference type="Proteomes" id="UP000291343"/>
    </source>
</evidence>
<proteinExistence type="predicted"/>
<feature type="signal peptide" evidence="2">
    <location>
        <begin position="1"/>
        <end position="19"/>
    </location>
</feature>
<gene>
    <name evidence="3" type="ORF">LSTR_LSTR014352</name>
</gene>
<evidence type="ECO:0000256" key="2">
    <source>
        <dbReference type="SAM" id="SignalP"/>
    </source>
</evidence>
<dbReference type="InParanoid" id="A0A482WZD7"/>
<feature type="compositionally biased region" description="Low complexity" evidence="1">
    <location>
        <begin position="163"/>
        <end position="174"/>
    </location>
</feature>
<sequence length="248" mass="27381">MAPLDCLLFLAYCVLSANAFATAYIYGPMNEALLVRAKRDAGPGRSMSFSGYFPNRGMTSYASSADFEEWNRGYRRRPATYFPDDEAAWKIPQDNADLTPPKAPQGPSEQEEQTTKDDKEATDKPDLDSAPAKKPKRRRPATTSYHHRQEEDAEEGLEEEDGSAGSAQASTGGNAKASFNAWFPIVFGMFPPSRDRDDYDGYSSRRGQQQQQQQLHRTMVMANSVSHGAGGGATSHAIYGSPPQLQRR</sequence>